<accession>A0A494XD24</accession>
<dbReference type="PANTHER" id="PTHR43701:SF5">
    <property type="entry name" value="MEMBRANE TRANSPORTER PROTEIN-RELATED"/>
    <property type="match status" value="1"/>
</dbReference>
<keyword evidence="5" id="KW-1003">Cell membrane</keyword>
<keyword evidence="3 5" id="KW-1133">Transmembrane helix</keyword>
<evidence type="ECO:0000256" key="4">
    <source>
        <dbReference type="ARBA" id="ARBA00023136"/>
    </source>
</evidence>
<gene>
    <name evidence="6" type="ORF">D7S89_18970</name>
</gene>
<sequence length="249" mass="26447">MHSQLTTTLFLFALGLLTGFIGTNTGGSAFLTVPVMIWLGITPQSAIASARVASVGTMVAGVREFHRQGKVDYKLAAPAALLGLVGSVCGATVLLKIDAITLHRVIGTLTLLMVILSFAKKPKPFQEPVSKWRAAFGYSLFAIIGMVGGFFGGQAKLATYVFILIFNKTVSESVGTRKISGLVISLGSLGVYGFSQIINWQFGLSLVIGTLIGSSVGARYALKKGDEWMERLLNVVVVLLALRLLLLPA</sequence>
<evidence type="ECO:0000313" key="6">
    <source>
        <dbReference type="EMBL" id="RKP46049.1"/>
    </source>
</evidence>
<evidence type="ECO:0000256" key="5">
    <source>
        <dbReference type="RuleBase" id="RU363041"/>
    </source>
</evidence>
<comment type="caution">
    <text evidence="6">The sequence shown here is derived from an EMBL/GenBank/DDBJ whole genome shotgun (WGS) entry which is preliminary data.</text>
</comment>
<feature type="transmembrane region" description="Helical" evidence="5">
    <location>
        <begin position="202"/>
        <end position="222"/>
    </location>
</feature>
<evidence type="ECO:0000256" key="2">
    <source>
        <dbReference type="ARBA" id="ARBA00022692"/>
    </source>
</evidence>
<keyword evidence="7" id="KW-1185">Reference proteome</keyword>
<name>A0A494XD24_9BURK</name>
<feature type="transmembrane region" description="Helical" evidence="5">
    <location>
        <begin position="75"/>
        <end position="95"/>
    </location>
</feature>
<evidence type="ECO:0000256" key="3">
    <source>
        <dbReference type="ARBA" id="ARBA00022989"/>
    </source>
</evidence>
<proteinExistence type="inferred from homology"/>
<dbReference type="EMBL" id="RBZV01000008">
    <property type="protein sequence ID" value="RKP46049.1"/>
    <property type="molecule type" value="Genomic_DNA"/>
</dbReference>
<feature type="transmembrane region" description="Helical" evidence="5">
    <location>
        <begin position="140"/>
        <end position="166"/>
    </location>
</feature>
<evidence type="ECO:0000313" key="7">
    <source>
        <dbReference type="Proteomes" id="UP000280434"/>
    </source>
</evidence>
<dbReference type="GO" id="GO:0005886">
    <property type="term" value="C:plasma membrane"/>
    <property type="evidence" value="ECO:0007669"/>
    <property type="project" value="UniProtKB-SubCell"/>
</dbReference>
<dbReference type="Pfam" id="PF01925">
    <property type="entry name" value="TauE"/>
    <property type="match status" value="1"/>
</dbReference>
<dbReference type="InterPro" id="IPR051598">
    <property type="entry name" value="TSUP/Inactive_protease-like"/>
</dbReference>
<dbReference type="AlphaFoldDB" id="A0A494XD24"/>
<dbReference type="RefSeq" id="WP_121279813.1">
    <property type="nucleotide sequence ID" value="NZ_RBZV01000008.1"/>
</dbReference>
<keyword evidence="2 5" id="KW-0812">Transmembrane</keyword>
<dbReference type="Proteomes" id="UP000280434">
    <property type="component" value="Unassembled WGS sequence"/>
</dbReference>
<organism evidence="6 7">
    <name type="scientific">Trinickia fusca</name>
    <dbReference type="NCBI Taxonomy" id="2419777"/>
    <lineage>
        <taxon>Bacteria</taxon>
        <taxon>Pseudomonadati</taxon>
        <taxon>Pseudomonadota</taxon>
        <taxon>Betaproteobacteria</taxon>
        <taxon>Burkholderiales</taxon>
        <taxon>Burkholderiaceae</taxon>
        <taxon>Trinickia</taxon>
    </lineage>
</organism>
<feature type="transmembrane region" description="Helical" evidence="5">
    <location>
        <begin position="101"/>
        <end position="119"/>
    </location>
</feature>
<comment type="similarity">
    <text evidence="5">Belongs to the 4-toluene sulfonate uptake permease (TSUP) (TC 2.A.102) family.</text>
</comment>
<dbReference type="InterPro" id="IPR002781">
    <property type="entry name" value="TM_pro_TauE-like"/>
</dbReference>
<dbReference type="PANTHER" id="PTHR43701">
    <property type="entry name" value="MEMBRANE TRANSPORTER PROTEIN MJ0441-RELATED"/>
    <property type="match status" value="1"/>
</dbReference>
<feature type="transmembrane region" description="Helical" evidence="5">
    <location>
        <begin position="178"/>
        <end position="195"/>
    </location>
</feature>
<feature type="transmembrane region" description="Helical" evidence="5">
    <location>
        <begin position="228"/>
        <end position="246"/>
    </location>
</feature>
<keyword evidence="4 5" id="KW-0472">Membrane</keyword>
<dbReference type="OrthoDB" id="554695at2"/>
<evidence type="ECO:0000256" key="1">
    <source>
        <dbReference type="ARBA" id="ARBA00004141"/>
    </source>
</evidence>
<protein>
    <recommendedName>
        <fullName evidence="5">Probable membrane transporter protein</fullName>
    </recommendedName>
</protein>
<reference evidence="6 7" key="1">
    <citation type="submission" date="2018-10" db="EMBL/GenBank/DDBJ databases">
        <title>Paraburkholderia sp. 7MK8-2, isolated from soil.</title>
        <authorList>
            <person name="Gao Z.-H."/>
            <person name="Qiu L.-H."/>
        </authorList>
    </citation>
    <scope>NUCLEOTIDE SEQUENCE [LARGE SCALE GENOMIC DNA]</scope>
    <source>
        <strain evidence="6 7">7MK8-2</strain>
    </source>
</reference>
<comment type="subcellular location">
    <subcellularLocation>
        <location evidence="5">Cell membrane</location>
        <topology evidence="5">Multi-pass membrane protein</topology>
    </subcellularLocation>
    <subcellularLocation>
        <location evidence="1">Membrane</location>
        <topology evidence="1">Multi-pass membrane protein</topology>
    </subcellularLocation>
</comment>